<feature type="domain" description="Glycosyltransferase subfamily 4-like N-terminal" evidence="1">
    <location>
        <begin position="21"/>
        <end position="183"/>
    </location>
</feature>
<keyword evidence="3" id="KW-1185">Reference proteome</keyword>
<protein>
    <submittedName>
        <fullName evidence="2">Glycosyltransferase</fullName>
    </submittedName>
</protein>
<dbReference type="PANTHER" id="PTHR12526">
    <property type="entry name" value="GLYCOSYLTRANSFERASE"/>
    <property type="match status" value="1"/>
</dbReference>
<evidence type="ECO:0000313" key="2">
    <source>
        <dbReference type="EMBL" id="NVD26703.1"/>
    </source>
</evidence>
<dbReference type="SUPFAM" id="SSF53756">
    <property type="entry name" value="UDP-Glycosyltransferase/glycogen phosphorylase"/>
    <property type="match status" value="1"/>
</dbReference>
<gene>
    <name evidence="2" type="ORF">HUO14_02140</name>
</gene>
<dbReference type="Gene3D" id="3.40.50.2000">
    <property type="entry name" value="Glycogen Phosphorylase B"/>
    <property type="match status" value="2"/>
</dbReference>
<dbReference type="RefSeq" id="WP_176278232.1">
    <property type="nucleotide sequence ID" value="NZ_JABWMH010000001.1"/>
</dbReference>
<evidence type="ECO:0000313" key="3">
    <source>
        <dbReference type="Proteomes" id="UP000652427"/>
    </source>
</evidence>
<dbReference type="CDD" id="cd03811">
    <property type="entry name" value="GT4_GT28_WabH-like"/>
    <property type="match status" value="1"/>
</dbReference>
<dbReference type="PANTHER" id="PTHR12526:SF630">
    <property type="entry name" value="GLYCOSYLTRANSFERASE"/>
    <property type="match status" value="1"/>
</dbReference>
<dbReference type="Pfam" id="PF13692">
    <property type="entry name" value="Glyco_trans_1_4"/>
    <property type="match status" value="1"/>
</dbReference>
<organism evidence="2 3">
    <name type="scientific">Parasphingorhabdus flavimaris</name>
    <dbReference type="NCBI Taxonomy" id="266812"/>
    <lineage>
        <taxon>Bacteria</taxon>
        <taxon>Pseudomonadati</taxon>
        <taxon>Pseudomonadota</taxon>
        <taxon>Alphaproteobacteria</taxon>
        <taxon>Sphingomonadales</taxon>
        <taxon>Sphingomonadaceae</taxon>
        <taxon>Parasphingorhabdus</taxon>
    </lineage>
</organism>
<dbReference type="InterPro" id="IPR028098">
    <property type="entry name" value="Glyco_trans_4-like_N"/>
</dbReference>
<reference evidence="2 3" key="1">
    <citation type="submission" date="2020-06" db="EMBL/GenBank/DDBJ databases">
        <authorList>
            <person name="Kim S.-J."/>
            <person name="Park S.-J."/>
        </authorList>
    </citation>
    <scope>NUCLEOTIDE SEQUENCE [LARGE SCALE GENOMIC DNA]</scope>
    <source>
        <strain evidence="2 3">SW-151</strain>
    </source>
</reference>
<accession>A0ABX2MZ43</accession>
<proteinExistence type="predicted"/>
<evidence type="ECO:0000259" key="1">
    <source>
        <dbReference type="Pfam" id="PF13579"/>
    </source>
</evidence>
<dbReference type="Proteomes" id="UP000652427">
    <property type="component" value="Unassembled WGS sequence"/>
</dbReference>
<dbReference type="EMBL" id="JABWMH010000001">
    <property type="protein sequence ID" value="NVD26703.1"/>
    <property type="molecule type" value="Genomic_DNA"/>
</dbReference>
<dbReference type="Pfam" id="PF13579">
    <property type="entry name" value="Glyco_trans_4_4"/>
    <property type="match status" value="1"/>
</dbReference>
<name>A0ABX2MZ43_9SPHN</name>
<sequence>MTNSPFETGPIVHFLYEPGDGGLDRVAILLANGMASRGIETELWLTKAHGSVGDMIAPNVTVRIVPTPMLGGRGIQLLLQIPAVARMIRKYQPKAIFSAGNQTNLSLAIARKLSGSSRTNFIQKITNPVLRPGLSRWARMARTWRFGFTARFADMCLTLSDADAEHYARIYPHAADKFQCVPNSYVTADMLKLGDSRQVRAPGTPARLLAVGRITTQKDYPTLIAALALITERPWSMTILGDGNMREEIQKQARSSGLADRITFKGFVSDPTPYYARSDILVLSSRWEGLPAVPLEAMATGCAIVATDCSEGLTRLLHRAGLETVPVQDARALAGAIASAMDRPQATAPLRACAEAFSIEASVDRHIERLEQTLACG</sequence>
<comment type="caution">
    <text evidence="2">The sequence shown here is derived from an EMBL/GenBank/DDBJ whole genome shotgun (WGS) entry which is preliminary data.</text>
</comment>